<gene>
    <name evidence="1" type="ORF">F511_24033</name>
</gene>
<proteinExistence type="predicted"/>
<evidence type="ECO:0000313" key="2">
    <source>
        <dbReference type="Proteomes" id="UP000250235"/>
    </source>
</evidence>
<reference evidence="1 2" key="1">
    <citation type="journal article" date="2015" name="Proc. Natl. Acad. Sci. U.S.A.">
        <title>The resurrection genome of Boea hygrometrica: A blueprint for survival of dehydration.</title>
        <authorList>
            <person name="Xiao L."/>
            <person name="Yang G."/>
            <person name="Zhang L."/>
            <person name="Yang X."/>
            <person name="Zhao S."/>
            <person name="Ji Z."/>
            <person name="Zhou Q."/>
            <person name="Hu M."/>
            <person name="Wang Y."/>
            <person name="Chen M."/>
            <person name="Xu Y."/>
            <person name="Jin H."/>
            <person name="Xiao X."/>
            <person name="Hu G."/>
            <person name="Bao F."/>
            <person name="Hu Y."/>
            <person name="Wan P."/>
            <person name="Li L."/>
            <person name="Deng X."/>
            <person name="Kuang T."/>
            <person name="Xiang C."/>
            <person name="Zhu J.K."/>
            <person name="Oliver M.J."/>
            <person name="He Y."/>
        </authorList>
    </citation>
    <scope>NUCLEOTIDE SEQUENCE [LARGE SCALE GENOMIC DNA]</scope>
    <source>
        <strain evidence="2">cv. XS01</strain>
    </source>
</reference>
<organism evidence="1 2">
    <name type="scientific">Dorcoceras hygrometricum</name>
    <dbReference type="NCBI Taxonomy" id="472368"/>
    <lineage>
        <taxon>Eukaryota</taxon>
        <taxon>Viridiplantae</taxon>
        <taxon>Streptophyta</taxon>
        <taxon>Embryophyta</taxon>
        <taxon>Tracheophyta</taxon>
        <taxon>Spermatophyta</taxon>
        <taxon>Magnoliopsida</taxon>
        <taxon>eudicotyledons</taxon>
        <taxon>Gunneridae</taxon>
        <taxon>Pentapetalae</taxon>
        <taxon>asterids</taxon>
        <taxon>lamiids</taxon>
        <taxon>Lamiales</taxon>
        <taxon>Gesneriaceae</taxon>
        <taxon>Didymocarpoideae</taxon>
        <taxon>Trichosporeae</taxon>
        <taxon>Loxocarpinae</taxon>
        <taxon>Dorcoceras</taxon>
    </lineage>
</organism>
<keyword evidence="2" id="KW-1185">Reference proteome</keyword>
<dbReference type="EMBL" id="KQ990533">
    <property type="protein sequence ID" value="KZV53131.1"/>
    <property type="molecule type" value="Genomic_DNA"/>
</dbReference>
<sequence>MISREQWSTRVNVIVALRLVFGEMLRLDNDVSGATSFELVATLRFEVATVYFSDCWRNQPLVLASAVAGMWYGRACWLCPVEDSVEPDLLGILVVIVAQYKLLSVLGFDPMSLRGLVCLFVALFSGNPGSKAGLGFNPAGGATGAILETLVEYPARVAKRRRFGETRFDMCNLLALCEPAWFEGLVWTSFGLSRPEGSAMLFWLSVNAVDWAVKMEIRPPEFETSICDVKYHVSLALSVIPRGSWGDVARCFTMFDGLVRNYDFGVTIVVSPRLAVSLNH</sequence>
<evidence type="ECO:0000313" key="1">
    <source>
        <dbReference type="EMBL" id="KZV53131.1"/>
    </source>
</evidence>
<protein>
    <submittedName>
        <fullName evidence="1">Uncharacterized protein</fullName>
    </submittedName>
</protein>
<dbReference type="Proteomes" id="UP000250235">
    <property type="component" value="Unassembled WGS sequence"/>
</dbReference>
<name>A0A2Z7D8F4_9LAMI</name>
<accession>A0A2Z7D8F4</accession>
<dbReference type="AlphaFoldDB" id="A0A2Z7D8F4"/>